<dbReference type="InterPro" id="IPR052345">
    <property type="entry name" value="Rad_response_metalloprotease"/>
</dbReference>
<name>A0A1I4YEM4_9PSEU</name>
<dbReference type="EMBL" id="RBXX01000002">
    <property type="protein sequence ID" value="RKT82631.1"/>
    <property type="molecule type" value="Genomic_DNA"/>
</dbReference>
<dbReference type="InterPro" id="IPR010982">
    <property type="entry name" value="Lambda_DNA-bd_dom_sf"/>
</dbReference>
<dbReference type="PANTHER" id="PTHR43236:SF1">
    <property type="entry name" value="BLL7220 PROTEIN"/>
    <property type="match status" value="1"/>
</dbReference>
<dbReference type="Gene3D" id="1.10.260.40">
    <property type="entry name" value="lambda repressor-like DNA-binding domains"/>
    <property type="match status" value="1"/>
</dbReference>
<protein>
    <submittedName>
        <fullName evidence="3">Zn-dependent peptidase ImmA (M78 family)</fullName>
    </submittedName>
    <submittedName>
        <fullName evidence="4">Zn-dependent peptidase ImmA, M78 family</fullName>
    </submittedName>
</protein>
<comment type="similarity">
    <text evidence="1">Belongs to the short-chain fatty acyl-CoA assimilation regulator (ScfR) family.</text>
</comment>
<dbReference type="SMART" id="SM00530">
    <property type="entry name" value="HTH_XRE"/>
    <property type="match status" value="1"/>
</dbReference>
<evidence type="ECO:0000313" key="6">
    <source>
        <dbReference type="Proteomes" id="UP000270697"/>
    </source>
</evidence>
<dbReference type="PROSITE" id="PS50943">
    <property type="entry name" value="HTH_CROC1"/>
    <property type="match status" value="1"/>
</dbReference>
<feature type="domain" description="HTH cro/C1-type" evidence="2">
    <location>
        <begin position="13"/>
        <end position="67"/>
    </location>
</feature>
<dbReference type="Pfam" id="PF06114">
    <property type="entry name" value="Peptidase_M78"/>
    <property type="match status" value="1"/>
</dbReference>
<evidence type="ECO:0000313" key="4">
    <source>
        <dbReference type="EMBL" id="SFN36223.1"/>
    </source>
</evidence>
<proteinExistence type="inferred from homology"/>
<reference evidence="3 6" key="2">
    <citation type="submission" date="2018-10" db="EMBL/GenBank/DDBJ databases">
        <title>Sequencing the genomes of 1000 actinobacteria strains.</title>
        <authorList>
            <person name="Klenk H.-P."/>
        </authorList>
    </citation>
    <scope>NUCLEOTIDE SEQUENCE [LARGE SCALE GENOMIC DNA]</scope>
    <source>
        <strain evidence="3 6">DSM 45119</strain>
    </source>
</reference>
<dbReference type="Pfam" id="PF01381">
    <property type="entry name" value="HTH_3"/>
    <property type="match status" value="1"/>
</dbReference>
<dbReference type="InterPro" id="IPR001387">
    <property type="entry name" value="Cro/C1-type_HTH"/>
</dbReference>
<dbReference type="STRING" id="455193.SAMN05421805_10499"/>
<evidence type="ECO:0000259" key="2">
    <source>
        <dbReference type="PROSITE" id="PS50943"/>
    </source>
</evidence>
<sequence length="374" mass="40644">MDNGRVMLSPARLALARQRRGLTQAELGRRAGLSPRRVSDYERGHLVPDQSTAAVLADVLGFPVRFLTRPEPHELAAAAVSFRARKKLAAVKRNAAISSAVLAIEFNQWLERHFDLPQSAVPTLAGMSPEAAAGVVRAQWGVDLRPVRNVVHLLESRGVRVFALDIDHVEVDAFSFWHGRRPFVFLNTLTSGERGRFDAAHELGHLVLHSGCHELSSQHAEDEANQFASAFLMPRTSVLSRMPFGALTSDIIEGKTIWNVSAMALAHRLHDLGMLTDDQYRSACVALARSGYRSTEPDGVGREASQLLTKVLRSLRAQRITLADVSAELCISLEDLGSLLLGLTITGVAASGIERGHRTGSAAGRPRLSPVTPS</sequence>
<dbReference type="GO" id="GO:0003677">
    <property type="term" value="F:DNA binding"/>
    <property type="evidence" value="ECO:0007669"/>
    <property type="project" value="InterPro"/>
</dbReference>
<dbReference type="CDD" id="cd00093">
    <property type="entry name" value="HTH_XRE"/>
    <property type="match status" value="1"/>
</dbReference>
<reference evidence="4 5" key="1">
    <citation type="submission" date="2016-10" db="EMBL/GenBank/DDBJ databases">
        <authorList>
            <person name="de Groot N.N."/>
        </authorList>
    </citation>
    <scope>NUCLEOTIDE SEQUENCE [LARGE SCALE GENOMIC DNA]</scope>
    <source>
        <strain evidence="4 5">CPCC 201259</strain>
    </source>
</reference>
<evidence type="ECO:0000313" key="3">
    <source>
        <dbReference type="EMBL" id="RKT82631.1"/>
    </source>
</evidence>
<dbReference type="AlphaFoldDB" id="A0A1I4YEM4"/>
<accession>A0A1I4YEM4</accession>
<dbReference type="PANTHER" id="PTHR43236">
    <property type="entry name" value="ANTITOXIN HIGA1"/>
    <property type="match status" value="1"/>
</dbReference>
<evidence type="ECO:0000313" key="5">
    <source>
        <dbReference type="Proteomes" id="UP000199398"/>
    </source>
</evidence>
<keyword evidence="6" id="KW-1185">Reference proteome</keyword>
<dbReference type="SUPFAM" id="SSF47413">
    <property type="entry name" value="lambda repressor-like DNA-binding domains"/>
    <property type="match status" value="1"/>
</dbReference>
<dbReference type="InterPro" id="IPR010359">
    <property type="entry name" value="IrrE_HExxH"/>
</dbReference>
<dbReference type="Proteomes" id="UP000270697">
    <property type="component" value="Unassembled WGS sequence"/>
</dbReference>
<organism evidence="4 5">
    <name type="scientific">Saccharopolyspora antimicrobica</name>
    <dbReference type="NCBI Taxonomy" id="455193"/>
    <lineage>
        <taxon>Bacteria</taxon>
        <taxon>Bacillati</taxon>
        <taxon>Actinomycetota</taxon>
        <taxon>Actinomycetes</taxon>
        <taxon>Pseudonocardiales</taxon>
        <taxon>Pseudonocardiaceae</taxon>
        <taxon>Saccharopolyspora</taxon>
    </lineage>
</organism>
<dbReference type="Gene3D" id="1.10.10.2910">
    <property type="match status" value="1"/>
</dbReference>
<dbReference type="Proteomes" id="UP000199398">
    <property type="component" value="Unassembled WGS sequence"/>
</dbReference>
<evidence type="ECO:0000256" key="1">
    <source>
        <dbReference type="ARBA" id="ARBA00007227"/>
    </source>
</evidence>
<dbReference type="EMBL" id="FOUP01000004">
    <property type="protein sequence ID" value="SFN36223.1"/>
    <property type="molecule type" value="Genomic_DNA"/>
</dbReference>
<gene>
    <name evidence="3" type="ORF">ATL45_0884</name>
    <name evidence="4" type="ORF">SAMN05421805_10499</name>
</gene>